<dbReference type="Pfam" id="PF13495">
    <property type="entry name" value="Phage_int_SAM_4"/>
    <property type="match status" value="1"/>
</dbReference>
<dbReference type="SUPFAM" id="SSF56349">
    <property type="entry name" value="DNA breaking-rejoining enzymes"/>
    <property type="match status" value="1"/>
</dbReference>
<dbReference type="InterPro" id="IPR004107">
    <property type="entry name" value="Integrase_SAM-like_N"/>
</dbReference>
<dbReference type="PROSITE" id="PS51900">
    <property type="entry name" value="CB"/>
    <property type="match status" value="1"/>
</dbReference>
<keyword evidence="2" id="KW-0229">DNA integration</keyword>
<dbReference type="PANTHER" id="PTHR30349">
    <property type="entry name" value="PHAGE INTEGRASE-RELATED"/>
    <property type="match status" value="1"/>
</dbReference>
<dbReference type="InterPro" id="IPR011010">
    <property type="entry name" value="DNA_brk_join_enz"/>
</dbReference>
<dbReference type="Pfam" id="PF00589">
    <property type="entry name" value="Phage_integrase"/>
    <property type="match status" value="1"/>
</dbReference>
<evidence type="ECO:0000256" key="4">
    <source>
        <dbReference type="ARBA" id="ARBA00023172"/>
    </source>
</evidence>
<evidence type="ECO:0000256" key="1">
    <source>
        <dbReference type="ARBA" id="ARBA00008857"/>
    </source>
</evidence>
<evidence type="ECO:0000259" key="7">
    <source>
        <dbReference type="PROSITE" id="PS51900"/>
    </source>
</evidence>
<sequence length="388" mass="45759">MIEVTKDTQNAHFLLVRFNDLSSNAIISKIPERRWSRSRKGWLVPNTRHNIVMIGKMFGKDKCKFSKELIIQYKPQVSNEEINQYFSKFAQRRWANRVSYNEAYKHPIIVELCRSLRVRNYSQKTISNYRSQMIRIINYFGNSNLQNISKSAFEKYLDFLVSKKGLSASSLNVIINTYKYYREKVLGQEPCEYFELPKIIKPKQLPSVLSKAEIEEILTRTKSLKYRTIFSLIYSTGMRIKEASTLKLSNINKYNKTILVKNGKGKKDRYVLLSDNILNLLREYYRTYRPKQYLFEDELTQEALSERSIQIVFKNVVNNCKINKQVSVHTLRHSFATHLLDAGVDIRHIQELLGHSNITTTMRYTHIHRDSLRYVRSPFDLLDINLID</sequence>
<dbReference type="PROSITE" id="PS51898">
    <property type="entry name" value="TYR_RECOMBINASE"/>
    <property type="match status" value="1"/>
</dbReference>
<dbReference type="InterPro" id="IPR044068">
    <property type="entry name" value="CB"/>
</dbReference>
<dbReference type="InterPro" id="IPR050090">
    <property type="entry name" value="Tyrosine_recombinase_XerCD"/>
</dbReference>
<evidence type="ECO:0000256" key="3">
    <source>
        <dbReference type="ARBA" id="ARBA00023125"/>
    </source>
</evidence>
<dbReference type="InterPro" id="IPR010998">
    <property type="entry name" value="Integrase_recombinase_N"/>
</dbReference>
<feature type="domain" description="Tyr recombinase" evidence="6">
    <location>
        <begin position="204"/>
        <end position="377"/>
    </location>
</feature>
<evidence type="ECO:0000313" key="9">
    <source>
        <dbReference type="Proteomes" id="UP000002875"/>
    </source>
</evidence>
<name>A0ABN4AQD0_EMTOG</name>
<keyword evidence="4" id="KW-0233">DNA recombination</keyword>
<evidence type="ECO:0000259" key="6">
    <source>
        <dbReference type="PROSITE" id="PS51898"/>
    </source>
</evidence>
<feature type="domain" description="Core-binding (CB)" evidence="7">
    <location>
        <begin position="103"/>
        <end position="186"/>
    </location>
</feature>
<dbReference type="RefSeq" id="WP_015030233.1">
    <property type="nucleotide sequence ID" value="NC_018748.1"/>
</dbReference>
<organism evidence="8 9">
    <name type="scientific">Emticicia oligotrophica (strain DSM 17448 / CIP 109782 / MTCC 6937 / GPTSA100-15)</name>
    <dbReference type="NCBI Taxonomy" id="929562"/>
    <lineage>
        <taxon>Bacteria</taxon>
        <taxon>Pseudomonadati</taxon>
        <taxon>Bacteroidota</taxon>
        <taxon>Cytophagia</taxon>
        <taxon>Cytophagales</taxon>
        <taxon>Leadbetterellaceae</taxon>
        <taxon>Emticicia</taxon>
    </lineage>
</organism>
<evidence type="ECO:0000256" key="2">
    <source>
        <dbReference type="ARBA" id="ARBA00022908"/>
    </source>
</evidence>
<dbReference type="Gene3D" id="1.10.150.130">
    <property type="match status" value="1"/>
</dbReference>
<keyword evidence="9" id="KW-1185">Reference proteome</keyword>
<evidence type="ECO:0000256" key="5">
    <source>
        <dbReference type="PROSITE-ProRule" id="PRU01248"/>
    </source>
</evidence>
<dbReference type="Gene3D" id="1.10.443.10">
    <property type="entry name" value="Intergrase catalytic core"/>
    <property type="match status" value="1"/>
</dbReference>
<proteinExistence type="inferred from homology"/>
<gene>
    <name evidence="8" type="ordered locus">Emtol_3415</name>
</gene>
<dbReference type="Proteomes" id="UP000002875">
    <property type="component" value="Chromosome"/>
</dbReference>
<keyword evidence="3 5" id="KW-0238">DNA-binding</keyword>
<dbReference type="InterPro" id="IPR002104">
    <property type="entry name" value="Integrase_catalytic"/>
</dbReference>
<dbReference type="InterPro" id="IPR013762">
    <property type="entry name" value="Integrase-like_cat_sf"/>
</dbReference>
<accession>A0ABN4AQD0</accession>
<dbReference type="EMBL" id="CP002961">
    <property type="protein sequence ID" value="AFK04544.1"/>
    <property type="molecule type" value="Genomic_DNA"/>
</dbReference>
<evidence type="ECO:0000313" key="8">
    <source>
        <dbReference type="EMBL" id="AFK04544.1"/>
    </source>
</evidence>
<comment type="similarity">
    <text evidence="1">Belongs to the 'phage' integrase family.</text>
</comment>
<reference evidence="8 9" key="1">
    <citation type="submission" date="2011-07" db="EMBL/GenBank/DDBJ databases">
        <title>The complete genome of chromosome of Emticicia oligotrophica DSM 17448.</title>
        <authorList>
            <consortium name="US DOE Joint Genome Institute (JGI-PGF)"/>
            <person name="Lucas S."/>
            <person name="Han J."/>
            <person name="Lapidus A."/>
            <person name="Bruce D."/>
            <person name="Goodwin L."/>
            <person name="Pitluck S."/>
            <person name="Peters L."/>
            <person name="Kyrpides N."/>
            <person name="Mavromatis K."/>
            <person name="Ivanova N."/>
            <person name="Ovchinnikova G."/>
            <person name="Teshima H."/>
            <person name="Detter J.C."/>
            <person name="Tapia R."/>
            <person name="Han C."/>
            <person name="Land M."/>
            <person name="Hauser L."/>
            <person name="Markowitz V."/>
            <person name="Cheng J.-F."/>
            <person name="Hugenholtz P."/>
            <person name="Woyke T."/>
            <person name="Wu D."/>
            <person name="Tindall B."/>
            <person name="Pomrenke H."/>
            <person name="Brambilla E."/>
            <person name="Klenk H.-P."/>
            <person name="Eisen J.A."/>
        </authorList>
    </citation>
    <scope>NUCLEOTIDE SEQUENCE [LARGE SCALE GENOMIC DNA]</scope>
    <source>
        <strain evidence="8 9">DSM 17448</strain>
    </source>
</reference>
<protein>
    <submittedName>
        <fullName evidence="8">Integrase family protein</fullName>
    </submittedName>
</protein>
<dbReference type="PANTHER" id="PTHR30349:SF64">
    <property type="entry name" value="PROPHAGE INTEGRASE INTD-RELATED"/>
    <property type="match status" value="1"/>
</dbReference>